<dbReference type="SUPFAM" id="SSF53474">
    <property type="entry name" value="alpha/beta-Hydrolases"/>
    <property type="match status" value="1"/>
</dbReference>
<keyword evidence="3" id="KW-1185">Reference proteome</keyword>
<dbReference type="GO" id="GO:0042952">
    <property type="term" value="P:beta-ketoadipate pathway"/>
    <property type="evidence" value="ECO:0007669"/>
    <property type="project" value="InterPro"/>
</dbReference>
<proteinExistence type="predicted"/>
<protein>
    <submittedName>
        <fullName evidence="2">3-oxoadipate enol-lactonase</fullName>
    </submittedName>
</protein>
<dbReference type="GO" id="GO:0047570">
    <property type="term" value="F:3-oxoadipate enol-lactonase activity"/>
    <property type="evidence" value="ECO:0007669"/>
    <property type="project" value="InterPro"/>
</dbReference>
<dbReference type="InterPro" id="IPR000073">
    <property type="entry name" value="AB_hydrolase_1"/>
</dbReference>
<evidence type="ECO:0000313" key="3">
    <source>
        <dbReference type="Proteomes" id="UP000646365"/>
    </source>
</evidence>
<dbReference type="AlphaFoldDB" id="A0A8J2YQC1"/>
<dbReference type="InterPro" id="IPR026968">
    <property type="entry name" value="PcaD/CatD"/>
</dbReference>
<accession>A0A8J2YQC1</accession>
<sequence length="261" mass="26825">MPFVLVNGLSVHYRIAGPAEAPPLLLIHSLGTSLEMWAPQAEALAEDFRVISYDLRGHGLSEGTAGAYSLGMLAGDAVALLGALGIERAHVAGVSLGGMIAQTLGIEHGSRVRSLVLGDTASVIGPKSNWDSRAAAIRTDGMATLVDAILARWFTAEFIAAAPEVARGFGAMLLRMPPEAYISAAFAVRDGDTTSALGRIACPTLVLVGDQDVSTPPSAAEALSAAIPGANLTVLANAAHIPTVERPAEVTAAIRQFLAGL</sequence>
<dbReference type="Gene3D" id="3.40.50.1820">
    <property type="entry name" value="alpha/beta hydrolase"/>
    <property type="match status" value="1"/>
</dbReference>
<reference evidence="2" key="1">
    <citation type="journal article" date="2014" name="Int. J. Syst. Evol. Microbiol.">
        <title>Complete genome sequence of Corynebacterium casei LMG S-19264T (=DSM 44701T), isolated from a smear-ripened cheese.</title>
        <authorList>
            <consortium name="US DOE Joint Genome Institute (JGI-PGF)"/>
            <person name="Walter F."/>
            <person name="Albersmeier A."/>
            <person name="Kalinowski J."/>
            <person name="Ruckert C."/>
        </authorList>
    </citation>
    <scope>NUCLEOTIDE SEQUENCE</scope>
    <source>
        <strain evidence="2">CGMCC 1.15725</strain>
    </source>
</reference>
<evidence type="ECO:0000259" key="1">
    <source>
        <dbReference type="Pfam" id="PF00561"/>
    </source>
</evidence>
<dbReference type="PANTHER" id="PTHR43798">
    <property type="entry name" value="MONOACYLGLYCEROL LIPASE"/>
    <property type="match status" value="1"/>
</dbReference>
<organism evidence="2 3">
    <name type="scientific">Aliidongia dinghuensis</name>
    <dbReference type="NCBI Taxonomy" id="1867774"/>
    <lineage>
        <taxon>Bacteria</taxon>
        <taxon>Pseudomonadati</taxon>
        <taxon>Pseudomonadota</taxon>
        <taxon>Alphaproteobacteria</taxon>
        <taxon>Rhodospirillales</taxon>
        <taxon>Dongiaceae</taxon>
        <taxon>Aliidongia</taxon>
    </lineage>
</organism>
<evidence type="ECO:0000313" key="2">
    <source>
        <dbReference type="EMBL" id="GGF06251.1"/>
    </source>
</evidence>
<dbReference type="Proteomes" id="UP000646365">
    <property type="component" value="Unassembled WGS sequence"/>
</dbReference>
<dbReference type="Pfam" id="PF00561">
    <property type="entry name" value="Abhydrolase_1"/>
    <property type="match status" value="1"/>
</dbReference>
<dbReference type="RefSeq" id="WP_189043064.1">
    <property type="nucleotide sequence ID" value="NZ_BMJQ01000002.1"/>
</dbReference>
<reference evidence="2" key="2">
    <citation type="submission" date="2020-09" db="EMBL/GenBank/DDBJ databases">
        <authorList>
            <person name="Sun Q."/>
            <person name="Zhou Y."/>
        </authorList>
    </citation>
    <scope>NUCLEOTIDE SEQUENCE</scope>
    <source>
        <strain evidence="2">CGMCC 1.15725</strain>
    </source>
</reference>
<dbReference type="NCBIfam" id="TIGR02427">
    <property type="entry name" value="protocat_pcaD"/>
    <property type="match status" value="1"/>
</dbReference>
<name>A0A8J2YQC1_9PROT</name>
<dbReference type="PANTHER" id="PTHR43798:SF29">
    <property type="entry name" value="AB HYDROLASE-1 DOMAIN-CONTAINING PROTEIN"/>
    <property type="match status" value="1"/>
</dbReference>
<dbReference type="PRINTS" id="PR00111">
    <property type="entry name" value="ABHYDROLASE"/>
</dbReference>
<dbReference type="InterPro" id="IPR000639">
    <property type="entry name" value="Epox_hydrolase-like"/>
</dbReference>
<dbReference type="EMBL" id="BMJQ01000002">
    <property type="protein sequence ID" value="GGF06251.1"/>
    <property type="molecule type" value="Genomic_DNA"/>
</dbReference>
<feature type="domain" description="AB hydrolase-1" evidence="1">
    <location>
        <begin position="22"/>
        <end position="246"/>
    </location>
</feature>
<dbReference type="PRINTS" id="PR00412">
    <property type="entry name" value="EPOXHYDRLASE"/>
</dbReference>
<dbReference type="InterPro" id="IPR029058">
    <property type="entry name" value="AB_hydrolase_fold"/>
</dbReference>
<dbReference type="InterPro" id="IPR050266">
    <property type="entry name" value="AB_hydrolase_sf"/>
</dbReference>
<comment type="caution">
    <text evidence="2">The sequence shown here is derived from an EMBL/GenBank/DDBJ whole genome shotgun (WGS) entry which is preliminary data.</text>
</comment>
<gene>
    <name evidence="2" type="ORF">GCM10011611_09700</name>
</gene>